<dbReference type="PROSITE" id="PS50109">
    <property type="entry name" value="HIS_KIN"/>
    <property type="match status" value="1"/>
</dbReference>
<feature type="transmembrane region" description="Helical" evidence="10">
    <location>
        <begin position="155"/>
        <end position="178"/>
    </location>
</feature>
<dbReference type="CDD" id="cd00082">
    <property type="entry name" value="HisKA"/>
    <property type="match status" value="1"/>
</dbReference>
<dbReference type="PANTHER" id="PTHR43065:SF10">
    <property type="entry name" value="PEROXIDE STRESS-ACTIVATED HISTIDINE KINASE MAK3"/>
    <property type="match status" value="1"/>
</dbReference>
<keyword evidence="4" id="KW-0808">Transferase</keyword>
<keyword evidence="10" id="KW-0472">Membrane</keyword>
<dbReference type="SUPFAM" id="SSF47384">
    <property type="entry name" value="Homodimeric domain of signal transducing histidine kinase"/>
    <property type="match status" value="1"/>
</dbReference>
<feature type="coiled-coil region" evidence="9">
    <location>
        <begin position="289"/>
        <end position="333"/>
    </location>
</feature>
<dbReference type="RefSeq" id="WP_085359273.1">
    <property type="nucleotide sequence ID" value="NZ_NAFD01000193.1"/>
</dbReference>
<evidence type="ECO:0000256" key="3">
    <source>
        <dbReference type="ARBA" id="ARBA00022553"/>
    </source>
</evidence>
<dbReference type="GO" id="GO:0000155">
    <property type="term" value="F:phosphorelay sensor kinase activity"/>
    <property type="evidence" value="ECO:0007669"/>
    <property type="project" value="InterPro"/>
</dbReference>
<feature type="transmembrane region" description="Helical" evidence="10">
    <location>
        <begin position="24"/>
        <end position="43"/>
    </location>
</feature>
<accession>A0A1X3GKB7</accession>
<evidence type="ECO:0000313" key="12">
    <source>
        <dbReference type="EMBL" id="OSJ03699.1"/>
    </source>
</evidence>
<evidence type="ECO:0000313" key="15">
    <source>
        <dbReference type="Proteomes" id="UP000193884"/>
    </source>
</evidence>
<dbReference type="Pfam" id="PF17158">
    <property type="entry name" value="MASE4"/>
    <property type="match status" value="1"/>
</dbReference>
<keyword evidence="8" id="KW-0902">Two-component regulatory system</keyword>
<evidence type="ECO:0000313" key="14">
    <source>
        <dbReference type="Proteomes" id="UP000193553"/>
    </source>
</evidence>
<feature type="domain" description="Histidine kinase" evidence="11">
    <location>
        <begin position="342"/>
        <end position="557"/>
    </location>
</feature>
<keyword evidence="5" id="KW-0547">Nucleotide-binding</keyword>
<keyword evidence="10" id="KW-0812">Transmembrane</keyword>
<dbReference type="EC" id="2.7.13.3" evidence="2"/>
<protein>
    <recommendedName>
        <fullName evidence="2">histidine kinase</fullName>
        <ecNumber evidence="2">2.7.13.3</ecNumber>
    </recommendedName>
</protein>
<dbReference type="OrthoDB" id="9789238at2"/>
<dbReference type="Proteomes" id="UP000193884">
    <property type="component" value="Unassembled WGS sequence"/>
</dbReference>
<dbReference type="GO" id="GO:0005524">
    <property type="term" value="F:ATP binding"/>
    <property type="evidence" value="ECO:0007669"/>
    <property type="project" value="UniProtKB-KW"/>
</dbReference>
<sequence length="566" mass="61523">MSISVDDDGAFLSRAAVGSRELRFCLALTAISAAVFVVCIPYVRAPMQPSPAFVAVYNAVSTLNDLTTAIILFGQFNILRSRALLLLASGYLFASLMSAVQLMAFPGMFSDTGLLGAGPQTALWLCVFWHGGFPLIVILYALLQDSSHGIAAPPRISIARAVTAVVGVVFACWFAATWGTENAHLLPPMLDTTGFTPWQRIVNLADIVLVLGAFVLLAARPRRNLLNLWLMVVMGYWFCDITLSSYLNGGRYDLGFYAGRIYGALAASFVLTVLVLEHSRLYRGLAIAANRLKERATELLRANETLQSEIAYRKQAEERLRQAQADLARVSRITAMGELTSSLAHEVNHPIGAIMINAETCMRWLSHEVPNIERARAIASMIVKDGTRASETVARMQQLFDNGAPLRELVEVNDVIREMVILLHGEAARYAVSIRTELMDDLSPVSGDRTQLMQVLMNLMINGMEAMSDADGTRELVIKSEQVEGGHVAVSVSDTGVGLPPLLTTQIFNAFVTTKTRSVGIGLSISRTIVEGHGGRLWATNDRSRGADFHLTLPIGGDAALADRCA</sequence>
<dbReference type="Pfam" id="PF02518">
    <property type="entry name" value="HATPase_c"/>
    <property type="match status" value="1"/>
</dbReference>
<dbReference type="PANTHER" id="PTHR43065">
    <property type="entry name" value="SENSOR HISTIDINE KINASE"/>
    <property type="match status" value="1"/>
</dbReference>
<dbReference type="InterPro" id="IPR004358">
    <property type="entry name" value="Sig_transdc_His_kin-like_C"/>
</dbReference>
<dbReference type="SMART" id="SM00387">
    <property type="entry name" value="HATPase_c"/>
    <property type="match status" value="1"/>
</dbReference>
<dbReference type="Proteomes" id="UP000193553">
    <property type="component" value="Unassembled WGS sequence"/>
</dbReference>
<keyword evidence="3" id="KW-0597">Phosphoprotein</keyword>
<feature type="transmembrane region" description="Helical" evidence="10">
    <location>
        <begin position="55"/>
        <end position="73"/>
    </location>
</feature>
<feature type="transmembrane region" description="Helical" evidence="10">
    <location>
        <begin position="198"/>
        <end position="219"/>
    </location>
</feature>
<evidence type="ECO:0000256" key="5">
    <source>
        <dbReference type="ARBA" id="ARBA00022741"/>
    </source>
</evidence>
<dbReference type="PRINTS" id="PR00344">
    <property type="entry name" value="BCTRLSENSOR"/>
</dbReference>
<evidence type="ECO:0000256" key="7">
    <source>
        <dbReference type="ARBA" id="ARBA00022840"/>
    </source>
</evidence>
<feature type="transmembrane region" description="Helical" evidence="10">
    <location>
        <begin position="121"/>
        <end position="143"/>
    </location>
</feature>
<dbReference type="InterPro" id="IPR036890">
    <property type="entry name" value="HATPase_C_sf"/>
</dbReference>
<comment type="catalytic activity">
    <reaction evidence="1">
        <text>ATP + protein L-histidine = ADP + protein N-phospho-L-histidine.</text>
        <dbReference type="EC" id="2.7.13.3"/>
    </reaction>
</comment>
<dbReference type="InterPro" id="IPR003594">
    <property type="entry name" value="HATPase_dom"/>
</dbReference>
<evidence type="ECO:0000256" key="4">
    <source>
        <dbReference type="ARBA" id="ARBA00022679"/>
    </source>
</evidence>
<dbReference type="InterPro" id="IPR033424">
    <property type="entry name" value="MASE4"/>
</dbReference>
<keyword evidence="15" id="KW-1185">Reference proteome</keyword>
<dbReference type="Gene3D" id="1.10.287.130">
    <property type="match status" value="1"/>
</dbReference>
<keyword evidence="9" id="KW-0175">Coiled coil</keyword>
<dbReference type="InterPro" id="IPR005467">
    <property type="entry name" value="His_kinase_dom"/>
</dbReference>
<reference evidence="14 15" key="1">
    <citation type="submission" date="2017-03" db="EMBL/GenBank/DDBJ databases">
        <title>Whole genome sequences of fourteen strains of Bradyrhizobium canariense and one strain of Bradyrhizobium japonicum isolated from Lupinus (Papilionoideae: Genisteae) species in Algeria.</title>
        <authorList>
            <person name="Crovadore J."/>
            <person name="Chekireb D."/>
            <person name="Brachmann A."/>
            <person name="Chablais R."/>
            <person name="Cochard B."/>
            <person name="Lefort F."/>
        </authorList>
    </citation>
    <scope>NUCLEOTIDE SEQUENCE [LARGE SCALE GENOMIC DNA]</scope>
    <source>
        <strain evidence="12 14">UBMA195</strain>
        <strain evidence="13 15">UBMAN05</strain>
    </source>
</reference>
<proteinExistence type="predicted"/>
<evidence type="ECO:0000256" key="10">
    <source>
        <dbReference type="SAM" id="Phobius"/>
    </source>
</evidence>
<comment type="caution">
    <text evidence="12">The sequence shown here is derived from an EMBL/GenBank/DDBJ whole genome shotgun (WGS) entry which is preliminary data.</text>
</comment>
<dbReference type="Gene3D" id="3.30.565.10">
    <property type="entry name" value="Histidine kinase-like ATPase, C-terminal domain"/>
    <property type="match status" value="1"/>
</dbReference>
<evidence type="ECO:0000259" key="11">
    <source>
        <dbReference type="PROSITE" id="PS50109"/>
    </source>
</evidence>
<dbReference type="EMBL" id="NAFI01000186">
    <property type="protein sequence ID" value="OSJ03699.1"/>
    <property type="molecule type" value="Genomic_DNA"/>
</dbReference>
<evidence type="ECO:0000313" key="13">
    <source>
        <dbReference type="EMBL" id="OSJ20674.1"/>
    </source>
</evidence>
<name>A0A1X3GKB7_9BRAD</name>
<dbReference type="SUPFAM" id="SSF55874">
    <property type="entry name" value="ATPase domain of HSP90 chaperone/DNA topoisomerase II/histidine kinase"/>
    <property type="match status" value="1"/>
</dbReference>
<dbReference type="InterPro" id="IPR003661">
    <property type="entry name" value="HisK_dim/P_dom"/>
</dbReference>
<keyword evidence="6" id="KW-0418">Kinase</keyword>
<feature type="transmembrane region" description="Helical" evidence="10">
    <location>
        <begin position="226"/>
        <end position="248"/>
    </location>
</feature>
<keyword evidence="10" id="KW-1133">Transmembrane helix</keyword>
<organism evidence="12 14">
    <name type="scientific">Bradyrhizobium canariense</name>
    <dbReference type="NCBI Taxonomy" id="255045"/>
    <lineage>
        <taxon>Bacteria</taxon>
        <taxon>Pseudomonadati</taxon>
        <taxon>Pseudomonadota</taxon>
        <taxon>Alphaproteobacteria</taxon>
        <taxon>Hyphomicrobiales</taxon>
        <taxon>Nitrobacteraceae</taxon>
        <taxon>Bradyrhizobium</taxon>
    </lineage>
</organism>
<dbReference type="AlphaFoldDB" id="A0A1X3GKB7"/>
<keyword evidence="7" id="KW-0067">ATP-binding</keyword>
<evidence type="ECO:0000256" key="8">
    <source>
        <dbReference type="ARBA" id="ARBA00023012"/>
    </source>
</evidence>
<evidence type="ECO:0000256" key="9">
    <source>
        <dbReference type="SAM" id="Coils"/>
    </source>
</evidence>
<dbReference type="EMBL" id="NAFK01000178">
    <property type="protein sequence ID" value="OSJ20674.1"/>
    <property type="molecule type" value="Genomic_DNA"/>
</dbReference>
<evidence type="ECO:0000256" key="6">
    <source>
        <dbReference type="ARBA" id="ARBA00022777"/>
    </source>
</evidence>
<evidence type="ECO:0000256" key="2">
    <source>
        <dbReference type="ARBA" id="ARBA00012438"/>
    </source>
</evidence>
<dbReference type="InterPro" id="IPR036097">
    <property type="entry name" value="HisK_dim/P_sf"/>
</dbReference>
<dbReference type="Gene3D" id="6.10.250.2580">
    <property type="match status" value="1"/>
</dbReference>
<gene>
    <name evidence="13" type="ORF">BST63_39785</name>
    <name evidence="12" type="ORF">BSZ18_30780</name>
</gene>
<dbReference type="SMART" id="SM00388">
    <property type="entry name" value="HisKA"/>
    <property type="match status" value="1"/>
</dbReference>
<evidence type="ECO:0000256" key="1">
    <source>
        <dbReference type="ARBA" id="ARBA00000085"/>
    </source>
</evidence>
<feature type="transmembrane region" description="Helical" evidence="10">
    <location>
        <begin position="254"/>
        <end position="276"/>
    </location>
</feature>
<feature type="transmembrane region" description="Helical" evidence="10">
    <location>
        <begin position="85"/>
        <end position="109"/>
    </location>
</feature>